<dbReference type="EMBL" id="CP038254">
    <property type="protein sequence ID" value="QBR84631.1"/>
    <property type="molecule type" value="Genomic_DNA"/>
</dbReference>
<feature type="region of interest" description="Disordered" evidence="1">
    <location>
        <begin position="136"/>
        <end position="167"/>
    </location>
</feature>
<name>A0AAX1EHR6_9GAMM</name>
<reference evidence="2 3" key="1">
    <citation type="submission" date="2019-03" db="EMBL/GenBank/DDBJ databases">
        <title>Diverse conjugative elements silence natural transformation in Legionella species.</title>
        <authorList>
            <person name="Durieux I."/>
            <person name="Ginevra C."/>
            <person name="Attaiech L."/>
            <person name="Picq K."/>
            <person name="Juan P.A."/>
            <person name="Jarraud S."/>
            <person name="Charpentier X."/>
        </authorList>
    </citation>
    <scope>NUCLEOTIDE SEQUENCE [LARGE SCALE GENOMIC DNA]</scope>
    <source>
        <strain evidence="2 3">HL-0427-4011</strain>
    </source>
</reference>
<dbReference type="RefSeq" id="WP_135060826.1">
    <property type="nucleotide sequence ID" value="NZ_CP038254.1"/>
</dbReference>
<dbReference type="InterPro" id="IPR038346">
    <property type="entry name" value="DrrA_PI4P-bd_sf"/>
</dbReference>
<organism evidence="2 3">
    <name type="scientific">Legionella israelensis</name>
    <dbReference type="NCBI Taxonomy" id="454"/>
    <lineage>
        <taxon>Bacteria</taxon>
        <taxon>Pseudomonadati</taxon>
        <taxon>Pseudomonadota</taxon>
        <taxon>Gammaproteobacteria</taxon>
        <taxon>Legionellales</taxon>
        <taxon>Legionellaceae</taxon>
        <taxon>Legionella</taxon>
    </lineage>
</organism>
<evidence type="ECO:0000313" key="3">
    <source>
        <dbReference type="Proteomes" id="UP000295517"/>
    </source>
</evidence>
<protein>
    <submittedName>
        <fullName evidence="2">Uncharacterized protein</fullName>
    </submittedName>
</protein>
<dbReference type="AlphaFoldDB" id="A0AAX1EHR6"/>
<dbReference type="Gene3D" id="1.20.1280.280">
    <property type="match status" value="1"/>
</dbReference>
<feature type="compositionally biased region" description="Basic and acidic residues" evidence="1">
    <location>
        <begin position="136"/>
        <end position="148"/>
    </location>
</feature>
<proteinExistence type="predicted"/>
<dbReference type="Proteomes" id="UP000295517">
    <property type="component" value="Chromosome"/>
</dbReference>
<gene>
    <name evidence="2" type="ORF">E3983_09815</name>
</gene>
<evidence type="ECO:0000256" key="1">
    <source>
        <dbReference type="SAM" id="MobiDB-lite"/>
    </source>
</evidence>
<accession>A0AAX1EHR6</accession>
<evidence type="ECO:0000313" key="2">
    <source>
        <dbReference type="EMBL" id="QBR84631.1"/>
    </source>
</evidence>
<sequence length="357" mass="40992">MTYNLKDVYQYAQMAAEALSGKGLASNIENILKKKKKWSYYNDALRKAAEELESVPKNVISPSEKYKEKLANYAFALGLAAEFLYKKEKEQNPEHQKIIDKHCSALILFIEGSPIFKNRMRFEPPVPQEQIIEEHVASSSESKKKEKAPLFSGLFPHKPKNDKKEKEPLLKEKAQEEGMFGLAQQLHQEVEKKEQRQKKHEKGVKRHIKGALKEGEKLLFGEGKEPEVLDFLESKQFKALNDYYQQTLLHDNRSHSYLCGLFSLKVEKASVLKDLIDNLTEQKTMDGIKGVLNEFYRGKGMQLKTGGETDYEILNKGQNITTRVFGHFGLKTTTIEKIDNLDKLANPEKYNSKAKMF</sequence>